<evidence type="ECO:0000256" key="3">
    <source>
        <dbReference type="ARBA" id="ARBA00022801"/>
    </source>
</evidence>
<dbReference type="OrthoDB" id="9806267at2"/>
<dbReference type="Proteomes" id="UP000214673">
    <property type="component" value="Unassembled WGS sequence"/>
</dbReference>
<evidence type="ECO:0000313" key="8">
    <source>
        <dbReference type="Proteomes" id="UP000214673"/>
    </source>
</evidence>
<dbReference type="Gene3D" id="3.40.630.40">
    <property type="entry name" value="Zn-dependent exopeptidases"/>
    <property type="match status" value="1"/>
</dbReference>
<organism evidence="6 7">
    <name type="scientific">Haematobacter missouriensis</name>
    <dbReference type="NCBI Taxonomy" id="366616"/>
    <lineage>
        <taxon>Bacteria</taxon>
        <taxon>Pseudomonadati</taxon>
        <taxon>Pseudomonadota</taxon>
        <taxon>Alphaproteobacteria</taxon>
        <taxon>Rhodobacterales</taxon>
        <taxon>Paracoccaceae</taxon>
        <taxon>Haematobacter</taxon>
    </lineage>
</organism>
<sequence length="437" mass="46586">MPAPRRTFGRGCAGLRFSWRKERDFRPPHNRLASVPGRARRPESDMHHPLVRALAALLFLFCLPSLPVAAAPAHIDASRSHAQTGWWELRLALALDRAVPYRLTLRADPPRLVVELNDADLSAFDPRGLIGGGLLDARVEKAGNGVARLVLTLDRPRVVTEALLSPANPVLRLRLSPAGPEVFASAARPDVVGPTQTAPLPRGSGATYVMLDPGHGGIDPGAEHGGTNEARLMLAFALELRDVLEAAGFTVGLTREEDVFVPLETRISRAHAVGADVFLSLHADALAEGQASGATVYTLSTAASDRASAALAERHDRTDILAGVNLNGHDDRIAQVLVDLARTDTGPRAEHLADALVAAIGSGAGPLYKTPRRAAGFSVLKSPSMPSVLIELGYLSNPADFARIANPDWRARMAEAIATGLAVWQQDDAVAAVLRRR</sequence>
<dbReference type="InterPro" id="IPR002508">
    <property type="entry name" value="MurNAc-LAA_cat"/>
</dbReference>
<dbReference type="Proteomes" id="UP000196640">
    <property type="component" value="Unassembled WGS sequence"/>
</dbReference>
<keyword evidence="3" id="KW-0378">Hydrolase</keyword>
<dbReference type="STRING" id="366616.CG51_04450"/>
<evidence type="ECO:0000259" key="4">
    <source>
        <dbReference type="SMART" id="SM00646"/>
    </source>
</evidence>
<dbReference type="InterPro" id="IPR050695">
    <property type="entry name" value="N-acetylmuramoyl_amidase_3"/>
</dbReference>
<accession>A0A212AXA6</accession>
<name>A0A212AXA6_9RHOB</name>
<dbReference type="GO" id="GO:0008745">
    <property type="term" value="F:N-acetylmuramoyl-L-alanine amidase activity"/>
    <property type="evidence" value="ECO:0007669"/>
    <property type="project" value="UniProtKB-EC"/>
</dbReference>
<dbReference type="InterPro" id="IPR021731">
    <property type="entry name" value="AMIN_dom"/>
</dbReference>
<dbReference type="Pfam" id="PF11741">
    <property type="entry name" value="AMIN"/>
    <property type="match status" value="1"/>
</dbReference>
<dbReference type="PANTHER" id="PTHR30404">
    <property type="entry name" value="N-ACETYLMURAMOYL-L-ALANINE AMIDASE"/>
    <property type="match status" value="1"/>
</dbReference>
<dbReference type="Gene3D" id="2.60.40.3500">
    <property type="match status" value="1"/>
</dbReference>
<dbReference type="SMART" id="SM00646">
    <property type="entry name" value="Ami_3"/>
    <property type="match status" value="1"/>
</dbReference>
<evidence type="ECO:0000256" key="2">
    <source>
        <dbReference type="ARBA" id="ARBA00011901"/>
    </source>
</evidence>
<feature type="domain" description="MurNAc-LAA" evidence="4">
    <location>
        <begin position="267"/>
        <end position="422"/>
    </location>
</feature>
<dbReference type="GO" id="GO:0030288">
    <property type="term" value="C:outer membrane-bounded periplasmic space"/>
    <property type="evidence" value="ECO:0007669"/>
    <property type="project" value="TreeGrafter"/>
</dbReference>
<evidence type="ECO:0000313" key="6">
    <source>
        <dbReference type="EMBL" id="OWJ86104.1"/>
    </source>
</evidence>
<reference evidence="7 8" key="1">
    <citation type="submission" date="2016-11" db="EMBL/GenBank/DDBJ databases">
        <title>Comparison of Traditional DNA-DNA Hybridization with In Silico Genomic Analysis.</title>
        <authorList>
            <person name="Nicholson A.C."/>
            <person name="Sammons S."/>
            <person name="Humrighouse B.W."/>
            <person name="Graziano J."/>
            <person name="Lasker B."/>
            <person name="Whitney A.M."/>
            <person name="Mcquiston J.R."/>
        </authorList>
    </citation>
    <scope>NUCLEOTIDE SEQUENCE [LARGE SCALE GENOMIC DNA]</scope>
    <source>
        <strain evidence="5 8">H1892</strain>
        <strain evidence="6 7">H2381</strain>
    </source>
</reference>
<keyword evidence="8" id="KW-1185">Reference proteome</keyword>
<dbReference type="EC" id="3.5.1.28" evidence="2"/>
<proteinExistence type="predicted"/>
<dbReference type="PANTHER" id="PTHR30404:SF0">
    <property type="entry name" value="N-ACETYLMURAMOYL-L-ALANINE AMIDASE AMIC"/>
    <property type="match status" value="1"/>
</dbReference>
<dbReference type="SUPFAM" id="SSF53187">
    <property type="entry name" value="Zn-dependent exopeptidases"/>
    <property type="match status" value="1"/>
</dbReference>
<protein>
    <recommendedName>
        <fullName evidence="2">N-acetylmuramoyl-L-alanine amidase</fullName>
        <ecNumber evidence="2">3.5.1.28</ecNumber>
    </recommendedName>
</protein>
<dbReference type="EMBL" id="NIPV01000011">
    <property type="protein sequence ID" value="OWJ78355.1"/>
    <property type="molecule type" value="Genomic_DNA"/>
</dbReference>
<evidence type="ECO:0000313" key="7">
    <source>
        <dbReference type="Proteomes" id="UP000196640"/>
    </source>
</evidence>
<dbReference type="AlphaFoldDB" id="A0A212AXA6"/>
<evidence type="ECO:0000313" key="5">
    <source>
        <dbReference type="EMBL" id="OWJ78355.1"/>
    </source>
</evidence>
<evidence type="ECO:0000256" key="1">
    <source>
        <dbReference type="ARBA" id="ARBA00001561"/>
    </source>
</evidence>
<dbReference type="GO" id="GO:0009253">
    <property type="term" value="P:peptidoglycan catabolic process"/>
    <property type="evidence" value="ECO:0007669"/>
    <property type="project" value="InterPro"/>
</dbReference>
<dbReference type="EMBL" id="NIPX01000002">
    <property type="protein sequence ID" value="OWJ86104.1"/>
    <property type="molecule type" value="Genomic_DNA"/>
</dbReference>
<comment type="catalytic activity">
    <reaction evidence="1">
        <text>Hydrolyzes the link between N-acetylmuramoyl residues and L-amino acid residues in certain cell-wall glycopeptides.</text>
        <dbReference type="EC" id="3.5.1.28"/>
    </reaction>
</comment>
<gene>
    <name evidence="6" type="ORF">CDV52_02835</name>
    <name evidence="5" type="ORF">CDV53_03880</name>
</gene>
<dbReference type="CDD" id="cd02696">
    <property type="entry name" value="MurNAc-LAA"/>
    <property type="match status" value="1"/>
</dbReference>
<comment type="caution">
    <text evidence="6">The sequence shown here is derived from an EMBL/GenBank/DDBJ whole genome shotgun (WGS) entry which is preliminary data.</text>
</comment>
<dbReference type="Pfam" id="PF01520">
    <property type="entry name" value="Amidase_3"/>
    <property type="match status" value="1"/>
</dbReference>